<dbReference type="Pfam" id="PF10022">
    <property type="entry name" value="DUF2264"/>
    <property type="match status" value="1"/>
</dbReference>
<proteinExistence type="predicted"/>
<protein>
    <recommendedName>
        <fullName evidence="5">DUF2264 domain-containing protein</fullName>
    </recommendedName>
</protein>
<dbReference type="EMBL" id="LMYN01000004">
    <property type="protein sequence ID" value="KSA03930.1"/>
    <property type="molecule type" value="Genomic_DNA"/>
</dbReference>
<dbReference type="OrthoDB" id="5150166at2759"/>
<feature type="domain" description="DUF2264" evidence="2">
    <location>
        <begin position="372"/>
        <end position="596"/>
    </location>
</feature>
<evidence type="ECO:0000313" key="4">
    <source>
        <dbReference type="Proteomes" id="UP000054251"/>
    </source>
</evidence>
<accession>A0A0V1Q6E4</accession>
<keyword evidence="4" id="KW-1185">Reference proteome</keyword>
<dbReference type="Pfam" id="PF20938">
    <property type="entry name" value="DUF2264_C"/>
    <property type="match status" value="1"/>
</dbReference>
<dbReference type="PANTHER" id="PTHR35339:SF4">
    <property type="entry name" value="LINALOOL DEHYDRATASE_ISOMERASE DOMAIN-CONTAINING PROTEIN"/>
    <property type="match status" value="1"/>
</dbReference>
<dbReference type="Proteomes" id="UP000054251">
    <property type="component" value="Unassembled WGS sequence"/>
</dbReference>
<evidence type="ECO:0000313" key="3">
    <source>
        <dbReference type="EMBL" id="KSA03930.1"/>
    </source>
</evidence>
<comment type="caution">
    <text evidence="3">The sequence shown here is derived from an EMBL/GenBank/DDBJ whole genome shotgun (WGS) entry which is preliminary data.</text>
</comment>
<gene>
    <name evidence="3" type="ORF">AC631_00385</name>
</gene>
<dbReference type="InterPro" id="IPR049237">
    <property type="entry name" value="DUF2264_C"/>
</dbReference>
<organism evidence="3 4">
    <name type="scientific">Debaryomyces fabryi</name>
    <dbReference type="NCBI Taxonomy" id="58627"/>
    <lineage>
        <taxon>Eukaryota</taxon>
        <taxon>Fungi</taxon>
        <taxon>Dikarya</taxon>
        <taxon>Ascomycota</taxon>
        <taxon>Saccharomycotina</taxon>
        <taxon>Pichiomycetes</taxon>
        <taxon>Debaryomycetaceae</taxon>
        <taxon>Debaryomyces</taxon>
    </lineage>
</organism>
<dbReference type="InterPro" id="IPR016624">
    <property type="entry name" value="UCP014753"/>
</dbReference>
<evidence type="ECO:0000259" key="2">
    <source>
        <dbReference type="Pfam" id="PF20938"/>
    </source>
</evidence>
<dbReference type="GeneID" id="26837394"/>
<dbReference type="PANTHER" id="PTHR35339">
    <property type="entry name" value="LINALOOL DEHYDRATASE_ISOMERASE DOMAIN-CONTAINING PROTEIN"/>
    <property type="match status" value="1"/>
</dbReference>
<reference evidence="3 4" key="1">
    <citation type="submission" date="2015-11" db="EMBL/GenBank/DDBJ databases">
        <title>The genome of Debaryomyces fabryi.</title>
        <authorList>
            <person name="Tafer H."/>
            <person name="Lopandic K."/>
        </authorList>
    </citation>
    <scope>NUCLEOTIDE SEQUENCE [LARGE SCALE GENOMIC DNA]</scope>
    <source>
        <strain evidence="3 4">CBS 789</strain>
    </source>
</reference>
<name>A0A0V1Q6E4_9ASCO</name>
<feature type="domain" description="DUF2264" evidence="1">
    <location>
        <begin position="18"/>
        <end position="361"/>
    </location>
</feature>
<dbReference type="InterPro" id="IPR049349">
    <property type="entry name" value="DUF2264_N"/>
</dbReference>
<evidence type="ECO:0000259" key="1">
    <source>
        <dbReference type="Pfam" id="PF10022"/>
    </source>
</evidence>
<sequence>MDQTKSSFNAWSLNPYQTKTDVVDGMFQLFEPLVQAFSEGGARVSLGAAGASFVFDSAELEGFARPLWGIVPYVYGGGHFKYWELYQRGFTNGTNINHSEYWGEPKSCDQTLVDIAAIGFALCFVPEFAWDPLTLEGKRNLSKYLLKVRDCEFCHNNWKFFRVIIDLGLTKVGVQFNKSMTEDYLDDIENMYLEDGWYGDGKSFRIDYYNAYAFHFYGLIYAIVMRDKDPIRSKKYVERAKIFAKQFINWFSDSGASLPYGRSLTYRFAAVAFWGILPSVLNVEEDPFIPWGVMKGIYLRNLQWWSKQPISVFGSEILSVGFSYPNLFMSERYNSPQSPYWAFKAFAPLMLPTSHPFWSTDVAELSLEDTTLSVAGMHISHNTGNTIALVSGPWNDEYQCEKYSKFAYSTRYGFSVRTTSGHFESACIDNMIGFSFNKREFFVREDHRSWIFEGGLYSEWSPNPEIEVKSWLLQKGTYHVRIHEITNKSNKEVHTREGGFAIAFKNDRDKKTSVETGSNNYAEISTEEDCGFIVDLFGLRKPNVSKVEPNANIMASKVMLPQLIGSIKPNSTATCACAVYSQPKTVKFSKLEWIENLTVPNKTELENLKGNSKRVRCNI</sequence>
<dbReference type="AlphaFoldDB" id="A0A0V1Q6E4"/>
<dbReference type="PIRSF" id="PIRSF014753">
    <property type="entry name" value="UCP014753"/>
    <property type="match status" value="1"/>
</dbReference>
<dbReference type="RefSeq" id="XP_015470032.1">
    <property type="nucleotide sequence ID" value="XM_015609215.1"/>
</dbReference>
<evidence type="ECO:0008006" key="5">
    <source>
        <dbReference type="Google" id="ProtNLM"/>
    </source>
</evidence>